<dbReference type="GO" id="GO:0006352">
    <property type="term" value="P:DNA-templated transcription initiation"/>
    <property type="evidence" value="ECO:0007669"/>
    <property type="project" value="InterPro"/>
</dbReference>
<organism evidence="6 7">
    <name type="scientific">Parapedobacter indicus</name>
    <dbReference type="NCBI Taxonomy" id="1477437"/>
    <lineage>
        <taxon>Bacteria</taxon>
        <taxon>Pseudomonadati</taxon>
        <taxon>Bacteroidota</taxon>
        <taxon>Sphingobacteriia</taxon>
        <taxon>Sphingobacteriales</taxon>
        <taxon>Sphingobacteriaceae</taxon>
        <taxon>Parapedobacter</taxon>
    </lineage>
</organism>
<dbReference type="GO" id="GO:0016987">
    <property type="term" value="F:sigma factor activity"/>
    <property type="evidence" value="ECO:0007669"/>
    <property type="project" value="UniProtKB-KW"/>
</dbReference>
<evidence type="ECO:0000256" key="2">
    <source>
        <dbReference type="ARBA" id="ARBA00023015"/>
    </source>
</evidence>
<evidence type="ECO:0000256" key="1">
    <source>
        <dbReference type="ARBA" id="ARBA00010641"/>
    </source>
</evidence>
<dbReference type="CDD" id="cd06171">
    <property type="entry name" value="Sigma70_r4"/>
    <property type="match status" value="1"/>
</dbReference>
<keyword evidence="3" id="KW-0731">Sigma factor</keyword>
<dbReference type="RefSeq" id="WP_090626733.1">
    <property type="nucleotide sequence ID" value="NZ_FOQO01000005.1"/>
</dbReference>
<dbReference type="SUPFAM" id="SSF88946">
    <property type="entry name" value="Sigma2 domain of RNA polymerase sigma factors"/>
    <property type="match status" value="1"/>
</dbReference>
<dbReference type="InterPro" id="IPR014327">
    <property type="entry name" value="RNA_pol_sigma70_bacteroid"/>
</dbReference>
<dbReference type="Pfam" id="PF04542">
    <property type="entry name" value="Sigma70_r2"/>
    <property type="match status" value="1"/>
</dbReference>
<keyword evidence="2" id="KW-0805">Transcription regulation</keyword>
<comment type="similarity">
    <text evidence="1">Belongs to the sigma-70 factor family. ECF subfamily.</text>
</comment>
<sequence>MKRSSDPFNEKDLLERMRNGDVYAFHEIYDRYKDPLARRVLLLLKADELVQDVLQDLFLKVWEHRSTIDPDRSFRAYLFRIVSNQVTDIFRKLHREIILQEQLLHENPDSYYHIEEEVISKENIRLIRDALLKLPERQREIFVLHKLDGKSYKEISEELGIEPATINQHIYRAMQHLNRLVNPKLPFIALFLSIFLLEG</sequence>
<dbReference type="PANTHER" id="PTHR43133">
    <property type="entry name" value="RNA POLYMERASE ECF-TYPE SIGMA FACTO"/>
    <property type="match status" value="1"/>
</dbReference>
<dbReference type="InterPro" id="IPR014284">
    <property type="entry name" value="RNA_pol_sigma-70_dom"/>
</dbReference>
<dbReference type="PANTHER" id="PTHR43133:SF46">
    <property type="entry name" value="RNA POLYMERASE SIGMA-70 FACTOR ECF SUBFAMILY"/>
    <property type="match status" value="1"/>
</dbReference>
<evidence type="ECO:0000256" key="3">
    <source>
        <dbReference type="ARBA" id="ARBA00023082"/>
    </source>
</evidence>
<dbReference type="STRING" id="1477437.SAMN05444682_10577"/>
<gene>
    <name evidence="6" type="ORF">SAMN05444682_10577</name>
</gene>
<dbReference type="InterPro" id="IPR013324">
    <property type="entry name" value="RNA_pol_sigma_r3/r4-like"/>
</dbReference>
<dbReference type="AlphaFoldDB" id="A0A1I3K3G6"/>
<dbReference type="GO" id="GO:0003677">
    <property type="term" value="F:DNA binding"/>
    <property type="evidence" value="ECO:0007669"/>
    <property type="project" value="InterPro"/>
</dbReference>
<dbReference type="EMBL" id="FOQO01000005">
    <property type="protein sequence ID" value="SFI66966.1"/>
    <property type="molecule type" value="Genomic_DNA"/>
</dbReference>
<evidence type="ECO:0000313" key="7">
    <source>
        <dbReference type="Proteomes" id="UP000198670"/>
    </source>
</evidence>
<evidence type="ECO:0000313" key="6">
    <source>
        <dbReference type="EMBL" id="SFI66966.1"/>
    </source>
</evidence>
<dbReference type="NCBIfam" id="TIGR02985">
    <property type="entry name" value="Sig70_bacteroi1"/>
    <property type="match status" value="1"/>
</dbReference>
<dbReference type="SUPFAM" id="SSF88659">
    <property type="entry name" value="Sigma3 and sigma4 domains of RNA polymerase sigma factors"/>
    <property type="match status" value="1"/>
</dbReference>
<dbReference type="InterPro" id="IPR036388">
    <property type="entry name" value="WH-like_DNA-bd_sf"/>
</dbReference>
<dbReference type="Proteomes" id="UP000198670">
    <property type="component" value="Unassembled WGS sequence"/>
</dbReference>
<evidence type="ECO:0000256" key="4">
    <source>
        <dbReference type="ARBA" id="ARBA00023163"/>
    </source>
</evidence>
<dbReference type="NCBIfam" id="TIGR02937">
    <property type="entry name" value="sigma70-ECF"/>
    <property type="match status" value="1"/>
</dbReference>
<dbReference type="Gene3D" id="1.10.10.10">
    <property type="entry name" value="Winged helix-like DNA-binding domain superfamily/Winged helix DNA-binding domain"/>
    <property type="match status" value="1"/>
</dbReference>
<protein>
    <submittedName>
        <fullName evidence="6">RNA polymerase sigma-70 factor, ECF subfamily</fullName>
    </submittedName>
</protein>
<evidence type="ECO:0000259" key="5">
    <source>
        <dbReference type="SMART" id="SM00421"/>
    </source>
</evidence>
<accession>A0A1I3K3G6</accession>
<reference evidence="6 7" key="1">
    <citation type="submission" date="2016-10" db="EMBL/GenBank/DDBJ databases">
        <authorList>
            <person name="de Groot N.N."/>
        </authorList>
    </citation>
    <scope>NUCLEOTIDE SEQUENCE [LARGE SCALE GENOMIC DNA]</scope>
    <source>
        <strain evidence="6 7">RK1</strain>
    </source>
</reference>
<dbReference type="InterPro" id="IPR000792">
    <property type="entry name" value="Tscrpt_reg_LuxR_C"/>
</dbReference>
<dbReference type="InterPro" id="IPR039425">
    <property type="entry name" value="RNA_pol_sigma-70-like"/>
</dbReference>
<dbReference type="InterPro" id="IPR013325">
    <property type="entry name" value="RNA_pol_sigma_r2"/>
</dbReference>
<dbReference type="InterPro" id="IPR007627">
    <property type="entry name" value="RNA_pol_sigma70_r2"/>
</dbReference>
<dbReference type="OrthoDB" id="655312at2"/>
<feature type="domain" description="HTH luxR-type" evidence="5">
    <location>
        <begin position="131"/>
        <end position="189"/>
    </location>
</feature>
<name>A0A1I3K3G6_9SPHI</name>
<dbReference type="SMART" id="SM00421">
    <property type="entry name" value="HTH_LUXR"/>
    <property type="match status" value="1"/>
</dbReference>
<proteinExistence type="inferred from homology"/>
<dbReference type="Pfam" id="PF08281">
    <property type="entry name" value="Sigma70_r4_2"/>
    <property type="match status" value="1"/>
</dbReference>
<dbReference type="InterPro" id="IPR013249">
    <property type="entry name" value="RNA_pol_sigma70_r4_t2"/>
</dbReference>
<keyword evidence="4" id="KW-0804">Transcription</keyword>
<dbReference type="Gene3D" id="1.10.1740.10">
    <property type="match status" value="1"/>
</dbReference>
<keyword evidence="7" id="KW-1185">Reference proteome</keyword>